<dbReference type="Pfam" id="PF13516">
    <property type="entry name" value="LRR_6"/>
    <property type="match status" value="3"/>
</dbReference>
<name>A0A0W0SU52_9GAMM</name>
<organism evidence="2 3">
    <name type="scientific">Legionella brunensis</name>
    <dbReference type="NCBI Taxonomy" id="29422"/>
    <lineage>
        <taxon>Bacteria</taxon>
        <taxon>Pseudomonadati</taxon>
        <taxon>Pseudomonadota</taxon>
        <taxon>Gammaproteobacteria</taxon>
        <taxon>Legionellales</taxon>
        <taxon>Legionellaceae</taxon>
        <taxon>Legionella</taxon>
    </lineage>
</organism>
<proteinExistence type="predicted"/>
<gene>
    <name evidence="2" type="ORF">Lbru_0123</name>
</gene>
<accession>A0A0W0SU52</accession>
<protein>
    <submittedName>
        <fullName evidence="2">Leucine Rich repeats (2 copies)</fullName>
    </submittedName>
</protein>
<dbReference type="EMBL" id="LNXV01000003">
    <property type="protein sequence ID" value="KTC86894.1"/>
    <property type="molecule type" value="Genomic_DNA"/>
</dbReference>
<evidence type="ECO:0000313" key="3">
    <source>
        <dbReference type="Proteomes" id="UP000054742"/>
    </source>
</evidence>
<dbReference type="PANTHER" id="PTHR24111">
    <property type="entry name" value="LEUCINE-RICH REPEAT-CONTAINING PROTEIN 34"/>
    <property type="match status" value="1"/>
</dbReference>
<dbReference type="InterPro" id="IPR001611">
    <property type="entry name" value="Leu-rich_rpt"/>
</dbReference>
<dbReference type="InterPro" id="IPR052201">
    <property type="entry name" value="LRR-containing_regulator"/>
</dbReference>
<sequence length="348" mass="39979">MPIPTETLKRLRENDPSLVELHFQKLSNDDLSNLIKVLEKNTAVKRLRLNNNGIDNVGIKTIAIWLATNQSLEVLNLSSNHFTGIGVNDLVEALKRNTTLKELHLFGNEIYDTEMGKFLKVLEVNTSLNRLDLNGNPASLESHLAIINKLKDNQRKRAPAYQFIRTLADVAKARSHKHKHPELSIFCSLPDEILAYIFSLNVFFLKNTDQYEQQSLASFILRNWRFLLVKEVQLTKEASVSPYKSRYIFFFDHRDKRIQQVLSICMQKHAMENLDKNDIYHFLGRALLTKDACEQKKLLEDVLRINSHALDLFITAAKEKNIFPDNVSALEETGAVCRKSEVMQTTCN</sequence>
<keyword evidence="3" id="KW-1185">Reference proteome</keyword>
<reference evidence="2 3" key="1">
    <citation type="submission" date="2015-11" db="EMBL/GenBank/DDBJ databases">
        <title>Genomic analysis of 38 Legionella species identifies large and diverse effector repertoires.</title>
        <authorList>
            <person name="Burstein D."/>
            <person name="Amaro F."/>
            <person name="Zusman T."/>
            <person name="Lifshitz Z."/>
            <person name="Cohen O."/>
            <person name="Gilbert J.A."/>
            <person name="Pupko T."/>
            <person name="Shuman H.A."/>
            <person name="Segal G."/>
        </authorList>
    </citation>
    <scope>NUCLEOTIDE SEQUENCE [LARGE SCALE GENOMIC DNA]</scope>
    <source>
        <strain evidence="2 3">ATCC 43878</strain>
    </source>
</reference>
<comment type="caution">
    <text evidence="2">The sequence shown here is derived from an EMBL/GenBank/DDBJ whole genome shotgun (WGS) entry which is preliminary data.</text>
</comment>
<dbReference type="SMART" id="SM00368">
    <property type="entry name" value="LRR_RI"/>
    <property type="match status" value="4"/>
</dbReference>
<keyword evidence="1" id="KW-0677">Repeat</keyword>
<dbReference type="STRING" id="29422.Lbru_0123"/>
<dbReference type="SUPFAM" id="SSF52047">
    <property type="entry name" value="RNI-like"/>
    <property type="match status" value="1"/>
</dbReference>
<evidence type="ECO:0000313" key="2">
    <source>
        <dbReference type="EMBL" id="KTC86894.1"/>
    </source>
</evidence>
<dbReference type="AlphaFoldDB" id="A0A0W0SU52"/>
<evidence type="ECO:0000256" key="1">
    <source>
        <dbReference type="ARBA" id="ARBA00022737"/>
    </source>
</evidence>
<dbReference type="Gene3D" id="3.80.10.10">
    <property type="entry name" value="Ribonuclease Inhibitor"/>
    <property type="match status" value="1"/>
</dbReference>
<dbReference type="Proteomes" id="UP000054742">
    <property type="component" value="Unassembled WGS sequence"/>
</dbReference>
<dbReference type="RefSeq" id="WP_058440245.1">
    <property type="nucleotide sequence ID" value="NZ_CAAAHU010000001.1"/>
</dbReference>
<dbReference type="PANTHER" id="PTHR24111:SF0">
    <property type="entry name" value="LEUCINE-RICH REPEAT-CONTAINING PROTEIN"/>
    <property type="match status" value="1"/>
</dbReference>
<dbReference type="InterPro" id="IPR032675">
    <property type="entry name" value="LRR_dom_sf"/>
</dbReference>
<dbReference type="PATRIC" id="fig|29422.6.peg.126"/>